<feature type="domain" description="KIB1-4 beta-propeller" evidence="1">
    <location>
        <begin position="77"/>
        <end position="353"/>
    </location>
</feature>
<evidence type="ECO:0000313" key="3">
    <source>
        <dbReference type="Proteomes" id="UP001151287"/>
    </source>
</evidence>
<evidence type="ECO:0000313" key="2">
    <source>
        <dbReference type="EMBL" id="KAJ1686011.1"/>
    </source>
</evidence>
<dbReference type="Pfam" id="PF03478">
    <property type="entry name" value="Beta-prop_KIB1-4"/>
    <property type="match status" value="1"/>
</dbReference>
<evidence type="ECO:0000259" key="1">
    <source>
        <dbReference type="Pfam" id="PF03478"/>
    </source>
</evidence>
<dbReference type="InterPro" id="IPR005174">
    <property type="entry name" value="KIB1-4_b-propeller"/>
</dbReference>
<organism evidence="2 3">
    <name type="scientific">Rhynchospora breviuscula</name>
    <dbReference type="NCBI Taxonomy" id="2022672"/>
    <lineage>
        <taxon>Eukaryota</taxon>
        <taxon>Viridiplantae</taxon>
        <taxon>Streptophyta</taxon>
        <taxon>Embryophyta</taxon>
        <taxon>Tracheophyta</taxon>
        <taxon>Spermatophyta</taxon>
        <taxon>Magnoliopsida</taxon>
        <taxon>Liliopsida</taxon>
        <taxon>Poales</taxon>
        <taxon>Cyperaceae</taxon>
        <taxon>Cyperoideae</taxon>
        <taxon>Rhynchosporeae</taxon>
        <taxon>Rhynchospora</taxon>
    </lineage>
</organism>
<dbReference type="EMBL" id="JAMQYH010000005">
    <property type="protein sequence ID" value="KAJ1686011.1"/>
    <property type="molecule type" value="Genomic_DNA"/>
</dbReference>
<dbReference type="AlphaFoldDB" id="A0A9Q0C2E0"/>
<proteinExistence type="predicted"/>
<reference evidence="2" key="1">
    <citation type="journal article" date="2022" name="Cell">
        <title>Repeat-based holocentromeres influence genome architecture and karyotype evolution.</title>
        <authorList>
            <person name="Hofstatter P.G."/>
            <person name="Thangavel G."/>
            <person name="Lux T."/>
            <person name="Neumann P."/>
            <person name="Vondrak T."/>
            <person name="Novak P."/>
            <person name="Zhang M."/>
            <person name="Costa L."/>
            <person name="Castellani M."/>
            <person name="Scott A."/>
            <person name="Toegelov H."/>
            <person name="Fuchs J."/>
            <person name="Mata-Sucre Y."/>
            <person name="Dias Y."/>
            <person name="Vanzela A.L.L."/>
            <person name="Huettel B."/>
            <person name="Almeida C.C.S."/>
            <person name="Simkova H."/>
            <person name="Souza G."/>
            <person name="Pedrosa-Harand A."/>
            <person name="Macas J."/>
            <person name="Mayer K.F.X."/>
            <person name="Houben A."/>
            <person name="Marques A."/>
        </authorList>
    </citation>
    <scope>NUCLEOTIDE SEQUENCE</scope>
    <source>
        <strain evidence="2">RhyBre1mFocal</strain>
    </source>
</reference>
<dbReference type="InterPro" id="IPR050942">
    <property type="entry name" value="F-box_BR-signaling"/>
</dbReference>
<dbReference type="OrthoDB" id="623851at2759"/>
<gene>
    <name evidence="2" type="ORF">LUZ63_017401</name>
</gene>
<accession>A0A9Q0C2E0</accession>
<dbReference type="Proteomes" id="UP001151287">
    <property type="component" value="Unassembled WGS sequence"/>
</dbReference>
<keyword evidence="3" id="KW-1185">Reference proteome</keyword>
<protein>
    <recommendedName>
        <fullName evidence="1">KIB1-4 beta-propeller domain-containing protein</fullName>
    </recommendedName>
</protein>
<name>A0A9Q0C2E0_9POAL</name>
<dbReference type="PANTHER" id="PTHR44259:SF114">
    <property type="entry name" value="OS06G0707300 PROTEIN"/>
    <property type="match status" value="1"/>
</dbReference>
<dbReference type="PANTHER" id="PTHR44259">
    <property type="entry name" value="OS07G0183000 PROTEIN-RELATED"/>
    <property type="match status" value="1"/>
</dbReference>
<comment type="caution">
    <text evidence="2">The sequence shown here is derived from an EMBL/GenBank/DDBJ whole genome shotgun (WGS) entry which is preliminary data.</text>
</comment>
<sequence length="405" mass="46888">METSRLKFRDWASLPEGVVNLISEKVKSVTDHVRFRAVCSPWRSASLPKPRHLPPQLPWLIIPWGSRDKNDDGIRVFYDLWEDKMRKLYLPETIGMVCCASCRGWLLLVSTEGKRLLLLNPLTGARIRLPPFATPFKDLNDQRDDTRYDHIWSDSYLGNFLIKKVTFSEDPTNPNCLIAVFLQTFNVFFYCHVGDLCWTRVDSHHKNYFFKPMDAMYYNGWFYLLCDRAMEIIEPNKPKHSSFYLLEETFDYVKMFLLEGKSGVLVVGFYNTEEEGGGGGDTLAAHDLNEGIVKCPKQKVDVYQYQEPRKFNQVTDTSNNVFFCGSGVFPHLTICSDEWDFLDGGCMYMECIDLSLEGEYESESSYSIYIAKMDNGMFEPLVSNIRKKPRVCPSAHTTWFQPSFF</sequence>